<protein>
    <submittedName>
        <fullName evidence="2">Uncharacterized protein</fullName>
    </submittedName>
</protein>
<dbReference type="AlphaFoldDB" id="G8NZQ2"/>
<dbReference type="RefSeq" id="WP_014268043.1">
    <property type="nucleotide sequence ID" value="NC_016631.1"/>
</dbReference>
<organism evidence="2 3">
    <name type="scientific">Granulicella mallensis (strain ATCC BAA-1857 / DSM 23137 / MP5ACTX8)</name>
    <dbReference type="NCBI Taxonomy" id="682795"/>
    <lineage>
        <taxon>Bacteria</taxon>
        <taxon>Pseudomonadati</taxon>
        <taxon>Acidobacteriota</taxon>
        <taxon>Terriglobia</taxon>
        <taxon>Terriglobales</taxon>
        <taxon>Acidobacteriaceae</taxon>
        <taxon>Granulicella</taxon>
    </lineage>
</organism>
<evidence type="ECO:0000313" key="3">
    <source>
        <dbReference type="Proteomes" id="UP000007113"/>
    </source>
</evidence>
<reference evidence="2 3" key="1">
    <citation type="submission" date="2011-11" db="EMBL/GenBank/DDBJ databases">
        <title>Complete sequence of Granulicella mallensis MP5ACTX8.</title>
        <authorList>
            <consortium name="US DOE Joint Genome Institute"/>
            <person name="Lucas S."/>
            <person name="Copeland A."/>
            <person name="Lapidus A."/>
            <person name="Cheng J.-F."/>
            <person name="Goodwin L."/>
            <person name="Pitluck S."/>
            <person name="Peters L."/>
            <person name="Lu M."/>
            <person name="Detter J.C."/>
            <person name="Han C."/>
            <person name="Tapia R."/>
            <person name="Land M."/>
            <person name="Hauser L."/>
            <person name="Kyrpides N."/>
            <person name="Ivanova N."/>
            <person name="Mikhailova N."/>
            <person name="Pagani I."/>
            <person name="Rawat S."/>
            <person name="Mannisto M."/>
            <person name="Haggblom M."/>
            <person name="Woyke T."/>
        </authorList>
    </citation>
    <scope>NUCLEOTIDE SEQUENCE [LARGE SCALE GENOMIC DNA]</scope>
    <source>
        <strain evidence="3">ATCC BAA-1857 / DSM 23137 / MP5ACTX8</strain>
    </source>
</reference>
<dbReference type="InterPro" id="IPR023614">
    <property type="entry name" value="Porin_dom_sf"/>
</dbReference>
<dbReference type="eggNOG" id="ENOG5033SDE">
    <property type="taxonomic scope" value="Bacteria"/>
</dbReference>
<keyword evidence="1" id="KW-0732">Signal</keyword>
<dbReference type="STRING" id="682795.AciX8_4903"/>
<evidence type="ECO:0000256" key="1">
    <source>
        <dbReference type="SAM" id="SignalP"/>
    </source>
</evidence>
<keyword evidence="3" id="KW-1185">Reference proteome</keyword>
<dbReference type="Gene3D" id="2.40.160.10">
    <property type="entry name" value="Porin"/>
    <property type="match status" value="1"/>
</dbReference>
<feature type="chain" id="PRO_5003512251" evidence="1">
    <location>
        <begin position="35"/>
        <end position="354"/>
    </location>
</feature>
<dbReference type="EMBL" id="CP003130">
    <property type="protein sequence ID" value="AEU39172.1"/>
    <property type="molecule type" value="Genomic_DNA"/>
</dbReference>
<feature type="signal peptide" evidence="1">
    <location>
        <begin position="1"/>
        <end position="34"/>
    </location>
</feature>
<evidence type="ECO:0000313" key="2">
    <source>
        <dbReference type="EMBL" id="AEU39172.1"/>
    </source>
</evidence>
<dbReference type="HOGENOM" id="CLU_823687_0_0_0"/>
<dbReference type="KEGG" id="gma:AciX8_4903"/>
<dbReference type="SUPFAM" id="SSF56935">
    <property type="entry name" value="Porins"/>
    <property type="match status" value="1"/>
</dbReference>
<proteinExistence type="predicted"/>
<sequence length="354" mass="39015" precursor="true">MSYRTHLKHCRLSRSIAITLLSLGALCLAPALTAQDVPLISGAAGFLTNTTGGNTSYFPVITPVLVAPVGQHLLFESRASIEGTVEPQQGAGYDGRFHINVAYAQANYFLNSHVTLVGGYSIIPFGTYNERLTPIWISALQDAPLIYGIGNPGTGTGTGGQIRGNIVSNENYSISYTAYISAGSTDFQINSSRDVGGRVSVYLPKQRLEVGTSYGRLLETDKMNAIGTHVWWEPARIPLKVRSEYAHGPHAQGYWVETDYRLSQFHGANSFVGRMEPIFRLQQTFRNSPDANDELPAQNTQRVDFGLDYHLPHEVRINTSYARQFSSASSGGNVNIWETALIYRFLFPTWKGKK</sequence>
<dbReference type="Proteomes" id="UP000007113">
    <property type="component" value="Chromosome"/>
</dbReference>
<accession>G8NZQ2</accession>
<gene>
    <name evidence="2" type="ordered locus">AciX8_4903</name>
</gene>
<name>G8NZQ2_GRAMM</name>